<evidence type="ECO:0000313" key="3">
    <source>
        <dbReference type="Proteomes" id="UP000053558"/>
    </source>
</evidence>
<dbReference type="GeneID" id="19209069"/>
<organism evidence="2 3">
    <name type="scientific">Coniophora puteana (strain RWD-64-598)</name>
    <name type="common">Brown rot fungus</name>
    <dbReference type="NCBI Taxonomy" id="741705"/>
    <lineage>
        <taxon>Eukaryota</taxon>
        <taxon>Fungi</taxon>
        <taxon>Dikarya</taxon>
        <taxon>Basidiomycota</taxon>
        <taxon>Agaricomycotina</taxon>
        <taxon>Agaricomycetes</taxon>
        <taxon>Agaricomycetidae</taxon>
        <taxon>Boletales</taxon>
        <taxon>Coniophorineae</taxon>
        <taxon>Coniophoraceae</taxon>
        <taxon>Coniophora</taxon>
    </lineage>
</organism>
<evidence type="ECO:0000313" key="2">
    <source>
        <dbReference type="EMBL" id="EIW81263.1"/>
    </source>
</evidence>
<dbReference type="KEGG" id="cput:CONPUDRAFT_73043"/>
<feature type="compositionally biased region" description="Basic residues" evidence="1">
    <location>
        <begin position="172"/>
        <end position="181"/>
    </location>
</feature>
<keyword evidence="3" id="KW-1185">Reference proteome</keyword>
<dbReference type="EMBL" id="JH711578">
    <property type="protein sequence ID" value="EIW81263.1"/>
    <property type="molecule type" value="Genomic_DNA"/>
</dbReference>
<dbReference type="RefSeq" id="XP_007768306.1">
    <property type="nucleotide sequence ID" value="XM_007770116.1"/>
</dbReference>
<accession>A0A5M3MQ39</accession>
<dbReference type="Proteomes" id="UP000053558">
    <property type="component" value="Unassembled WGS sequence"/>
</dbReference>
<feature type="compositionally biased region" description="Basic and acidic residues" evidence="1">
    <location>
        <begin position="182"/>
        <end position="197"/>
    </location>
</feature>
<protein>
    <submittedName>
        <fullName evidence="2">Uncharacterized protein</fullName>
    </submittedName>
</protein>
<reference evidence="3" key="1">
    <citation type="journal article" date="2012" name="Science">
        <title>The Paleozoic origin of enzymatic lignin decomposition reconstructed from 31 fungal genomes.</title>
        <authorList>
            <person name="Floudas D."/>
            <person name="Binder M."/>
            <person name="Riley R."/>
            <person name="Barry K."/>
            <person name="Blanchette R.A."/>
            <person name="Henrissat B."/>
            <person name="Martinez A.T."/>
            <person name="Otillar R."/>
            <person name="Spatafora J.W."/>
            <person name="Yadav J.S."/>
            <person name="Aerts A."/>
            <person name="Benoit I."/>
            <person name="Boyd A."/>
            <person name="Carlson A."/>
            <person name="Copeland A."/>
            <person name="Coutinho P.M."/>
            <person name="de Vries R.P."/>
            <person name="Ferreira P."/>
            <person name="Findley K."/>
            <person name="Foster B."/>
            <person name="Gaskell J."/>
            <person name="Glotzer D."/>
            <person name="Gorecki P."/>
            <person name="Heitman J."/>
            <person name="Hesse C."/>
            <person name="Hori C."/>
            <person name="Igarashi K."/>
            <person name="Jurgens J.A."/>
            <person name="Kallen N."/>
            <person name="Kersten P."/>
            <person name="Kohler A."/>
            <person name="Kuees U."/>
            <person name="Kumar T.K.A."/>
            <person name="Kuo A."/>
            <person name="LaButti K."/>
            <person name="Larrondo L.F."/>
            <person name="Lindquist E."/>
            <person name="Ling A."/>
            <person name="Lombard V."/>
            <person name="Lucas S."/>
            <person name="Lundell T."/>
            <person name="Martin R."/>
            <person name="McLaughlin D.J."/>
            <person name="Morgenstern I."/>
            <person name="Morin E."/>
            <person name="Murat C."/>
            <person name="Nagy L.G."/>
            <person name="Nolan M."/>
            <person name="Ohm R.A."/>
            <person name="Patyshakuliyeva A."/>
            <person name="Rokas A."/>
            <person name="Ruiz-Duenas F.J."/>
            <person name="Sabat G."/>
            <person name="Salamov A."/>
            <person name="Samejima M."/>
            <person name="Schmutz J."/>
            <person name="Slot J.C."/>
            <person name="St John F."/>
            <person name="Stenlid J."/>
            <person name="Sun H."/>
            <person name="Sun S."/>
            <person name="Syed K."/>
            <person name="Tsang A."/>
            <person name="Wiebenga A."/>
            <person name="Young D."/>
            <person name="Pisabarro A."/>
            <person name="Eastwood D.C."/>
            <person name="Martin F."/>
            <person name="Cullen D."/>
            <person name="Grigoriev I.V."/>
            <person name="Hibbett D.S."/>
        </authorList>
    </citation>
    <scope>NUCLEOTIDE SEQUENCE [LARGE SCALE GENOMIC DNA]</scope>
    <source>
        <strain evidence="3">RWD-64-598 SS2</strain>
    </source>
</reference>
<dbReference type="AlphaFoldDB" id="A0A5M3MQ39"/>
<gene>
    <name evidence="2" type="ORF">CONPUDRAFT_73043</name>
</gene>
<feature type="region of interest" description="Disordered" evidence="1">
    <location>
        <begin position="172"/>
        <end position="197"/>
    </location>
</feature>
<evidence type="ECO:0000256" key="1">
    <source>
        <dbReference type="SAM" id="MobiDB-lite"/>
    </source>
</evidence>
<name>A0A5M3MQ39_CONPW</name>
<comment type="caution">
    <text evidence="2">The sequence shown here is derived from an EMBL/GenBank/DDBJ whole genome shotgun (WGS) entry which is preliminary data.</text>
</comment>
<sequence>MDASSLSGITSSDFLSDNFFTNGAHAIVSSVDGDAEGPMTAALNLWAWACHGPWTSLCKVQASVLQARTPAPRTQSSQATSICPSTLPLVQRANASSQSLSAVLSKVMKLKTGMVCIQKEVQVLHKGLQMIKTGVQEALKSLHAQQELDMEVTMQVVKEKVQAAIQAAMKAGKRARKRTSNKMKEEGTDGDTKDNEKESSIISLAYETLMGCTTLRVLSLPLWPEDKDNWPLADKSNDEFGDKTLEMEEYEQDNGKGGKKTKKKYKQLAKGIWMQAQGKGKGKVQAQTMMDNLMVRAVQAVVERERQWCLWAPNH</sequence>
<proteinExistence type="predicted"/>